<comment type="subcellular location">
    <subcellularLocation>
        <location evidence="1">Mitochondrion outer membrane</location>
        <topology evidence="1">Single-pass membrane protein</topology>
    </subcellularLocation>
</comment>
<dbReference type="CDD" id="cd09171">
    <property type="entry name" value="PLDc_vPLD6_like"/>
    <property type="match status" value="1"/>
</dbReference>
<keyword evidence="4" id="KW-0479">Metal-binding</keyword>
<dbReference type="GO" id="GO:0051321">
    <property type="term" value="P:meiotic cell cycle"/>
    <property type="evidence" value="ECO:0007669"/>
    <property type="project" value="UniProtKB-KW"/>
</dbReference>
<evidence type="ECO:0000256" key="3">
    <source>
        <dbReference type="ARBA" id="ARBA00022722"/>
    </source>
</evidence>
<evidence type="ECO:0000256" key="23">
    <source>
        <dbReference type="SAM" id="MobiDB-lite"/>
    </source>
</evidence>
<keyword evidence="5" id="KW-0255">Endonuclease</keyword>
<keyword evidence="13" id="KW-0496">Mitochondrion</keyword>
<evidence type="ECO:0000256" key="6">
    <source>
        <dbReference type="ARBA" id="ARBA00022782"/>
    </source>
</evidence>
<keyword evidence="14" id="KW-0472">Membrane</keyword>
<dbReference type="GO" id="GO:0046872">
    <property type="term" value="F:metal ion binding"/>
    <property type="evidence" value="ECO:0007669"/>
    <property type="project" value="UniProtKB-KW"/>
</dbReference>
<evidence type="ECO:0000256" key="17">
    <source>
        <dbReference type="ARBA" id="ARBA00040549"/>
    </source>
</evidence>
<keyword evidence="11" id="KW-1133">Transmembrane helix</keyword>
<evidence type="ECO:0000256" key="14">
    <source>
        <dbReference type="ARBA" id="ARBA00023136"/>
    </source>
</evidence>
<evidence type="ECO:0000256" key="7">
    <source>
        <dbReference type="ARBA" id="ARBA00022787"/>
    </source>
</evidence>
<dbReference type="FunFam" id="3.30.870.10:FF:000030">
    <property type="entry name" value="mitochondrial cardiolipin hydrolase"/>
    <property type="match status" value="1"/>
</dbReference>
<dbReference type="GO" id="GO:0016042">
    <property type="term" value="P:lipid catabolic process"/>
    <property type="evidence" value="ECO:0007669"/>
    <property type="project" value="UniProtKB-KW"/>
</dbReference>
<feature type="compositionally biased region" description="Polar residues" evidence="23">
    <location>
        <begin position="217"/>
        <end position="239"/>
    </location>
</feature>
<dbReference type="OMA" id="ARPRIDH"/>
<evidence type="ECO:0000256" key="15">
    <source>
        <dbReference type="ARBA" id="ARBA00023254"/>
    </source>
</evidence>
<keyword evidence="26" id="KW-1185">Reference proteome</keyword>
<evidence type="ECO:0000313" key="26">
    <source>
        <dbReference type="Proteomes" id="UP000694404"/>
    </source>
</evidence>
<dbReference type="GO" id="GO:0034587">
    <property type="term" value="P:piRNA processing"/>
    <property type="evidence" value="ECO:0007669"/>
    <property type="project" value="TreeGrafter"/>
</dbReference>
<dbReference type="SUPFAM" id="SSF56024">
    <property type="entry name" value="Phospholipase D/nuclease"/>
    <property type="match status" value="1"/>
</dbReference>
<feature type="compositionally biased region" description="Pro residues" evidence="23">
    <location>
        <begin position="19"/>
        <end position="34"/>
    </location>
</feature>
<feature type="compositionally biased region" description="Gly residues" evidence="23">
    <location>
        <begin position="195"/>
        <end position="205"/>
    </location>
</feature>
<dbReference type="GO" id="GO:0004620">
    <property type="term" value="F:phospholipase activity"/>
    <property type="evidence" value="ECO:0007669"/>
    <property type="project" value="UniProtKB-ARBA"/>
</dbReference>
<evidence type="ECO:0000259" key="24">
    <source>
        <dbReference type="PROSITE" id="PS50035"/>
    </source>
</evidence>
<dbReference type="InterPro" id="IPR025202">
    <property type="entry name" value="PLD-like_dom"/>
</dbReference>
<evidence type="ECO:0000256" key="21">
    <source>
        <dbReference type="ARBA" id="ARBA00043167"/>
    </source>
</evidence>
<dbReference type="GO" id="GO:0042802">
    <property type="term" value="F:identical protein binding"/>
    <property type="evidence" value="ECO:0007669"/>
    <property type="project" value="UniProtKB-ARBA"/>
</dbReference>
<evidence type="ECO:0000256" key="20">
    <source>
        <dbReference type="ARBA" id="ARBA00043135"/>
    </source>
</evidence>
<feature type="compositionally biased region" description="Pro residues" evidence="23">
    <location>
        <begin position="113"/>
        <end position="136"/>
    </location>
</feature>
<feature type="compositionally biased region" description="Pro residues" evidence="23">
    <location>
        <begin position="46"/>
        <end position="104"/>
    </location>
</feature>
<dbReference type="Proteomes" id="UP000694404">
    <property type="component" value="Unplaced"/>
</dbReference>
<gene>
    <name evidence="25" type="primary">PLD6</name>
</gene>
<dbReference type="InterPro" id="IPR051406">
    <property type="entry name" value="PLD_domain"/>
</dbReference>
<comment type="similarity">
    <text evidence="16">Belongs to the phospholipase D family. MitoPLD/Zucchini subfamily.</text>
</comment>
<dbReference type="Ensembl" id="ENSCABT00000032376.1">
    <property type="protein sequence ID" value="ENSCABP00000029552.1"/>
    <property type="gene ID" value="ENSCABG00000021689.1"/>
</dbReference>
<keyword evidence="2" id="KW-0812">Transmembrane</keyword>
<evidence type="ECO:0000256" key="19">
    <source>
        <dbReference type="ARBA" id="ARBA00042226"/>
    </source>
</evidence>
<dbReference type="GO" id="GO:0007283">
    <property type="term" value="P:spermatogenesis"/>
    <property type="evidence" value="ECO:0007669"/>
    <property type="project" value="UniProtKB-KW"/>
</dbReference>
<evidence type="ECO:0000256" key="10">
    <source>
        <dbReference type="ARBA" id="ARBA00022963"/>
    </source>
</evidence>
<keyword evidence="3" id="KW-0540">Nuclease</keyword>
<dbReference type="PANTHER" id="PTHR43856">
    <property type="entry name" value="CARDIOLIPIN HYDROLASE"/>
    <property type="match status" value="1"/>
</dbReference>
<organism evidence="25 26">
    <name type="scientific">Chelonoidis abingdonii</name>
    <name type="common">Abingdon island giant tortoise</name>
    <name type="synonym">Testudo abingdonii</name>
    <dbReference type="NCBI Taxonomy" id="106734"/>
    <lineage>
        <taxon>Eukaryota</taxon>
        <taxon>Metazoa</taxon>
        <taxon>Chordata</taxon>
        <taxon>Craniata</taxon>
        <taxon>Vertebrata</taxon>
        <taxon>Euteleostomi</taxon>
        <taxon>Archelosauria</taxon>
        <taxon>Testudinata</taxon>
        <taxon>Testudines</taxon>
        <taxon>Cryptodira</taxon>
        <taxon>Durocryptodira</taxon>
        <taxon>Testudinoidea</taxon>
        <taxon>Testudinidae</taxon>
        <taxon>Chelonoidis</taxon>
    </lineage>
</organism>
<dbReference type="Gene3D" id="3.30.870.10">
    <property type="entry name" value="Endonuclease Chain A"/>
    <property type="match status" value="1"/>
</dbReference>
<dbReference type="GO" id="GO:0008081">
    <property type="term" value="F:phosphoric diester hydrolase activity"/>
    <property type="evidence" value="ECO:0007669"/>
    <property type="project" value="UniProtKB-ARBA"/>
</dbReference>
<feature type="region of interest" description="Disordered" evidence="23">
    <location>
        <begin position="194"/>
        <end position="242"/>
    </location>
</feature>
<evidence type="ECO:0000256" key="12">
    <source>
        <dbReference type="ARBA" id="ARBA00023098"/>
    </source>
</evidence>
<keyword evidence="6" id="KW-0221">Differentiation</keyword>
<keyword evidence="7" id="KW-1000">Mitochondrion outer membrane</keyword>
<reference evidence="25" key="1">
    <citation type="submission" date="2025-08" db="UniProtKB">
        <authorList>
            <consortium name="Ensembl"/>
        </authorList>
    </citation>
    <scope>IDENTIFICATION</scope>
</reference>
<dbReference type="PROSITE" id="PS50035">
    <property type="entry name" value="PLD"/>
    <property type="match status" value="1"/>
</dbReference>
<evidence type="ECO:0000256" key="5">
    <source>
        <dbReference type="ARBA" id="ARBA00022759"/>
    </source>
</evidence>
<keyword evidence="9" id="KW-0744">Spermatogenesis</keyword>
<reference evidence="25" key="2">
    <citation type="submission" date="2025-09" db="UniProtKB">
        <authorList>
            <consortium name="Ensembl"/>
        </authorList>
    </citation>
    <scope>IDENTIFICATION</scope>
</reference>
<accession>A0A8C0QRF6</accession>
<keyword evidence="15" id="KW-0469">Meiosis</keyword>
<proteinExistence type="inferred from homology"/>
<keyword evidence="12" id="KW-0443">Lipid metabolism</keyword>
<dbReference type="GeneTree" id="ENSGT00390000004368"/>
<evidence type="ECO:0000313" key="25">
    <source>
        <dbReference type="Ensembl" id="ENSCABP00000029552.1"/>
    </source>
</evidence>
<evidence type="ECO:0000256" key="1">
    <source>
        <dbReference type="ARBA" id="ARBA00004572"/>
    </source>
</evidence>
<evidence type="ECO:0000256" key="2">
    <source>
        <dbReference type="ARBA" id="ARBA00022692"/>
    </source>
</evidence>
<comment type="catalytic activity">
    <reaction evidence="22">
        <text>a cardiolipin + H2O = a 1,2-diacyl-sn-glycero-3-phospho-(1'-sn-glycerol) + a 1,2-diacyl-sn-glycero-3-phosphate + H(+)</text>
        <dbReference type="Rhea" id="RHEA:44884"/>
        <dbReference type="ChEBI" id="CHEBI:15377"/>
        <dbReference type="ChEBI" id="CHEBI:15378"/>
        <dbReference type="ChEBI" id="CHEBI:58608"/>
        <dbReference type="ChEBI" id="CHEBI:62237"/>
        <dbReference type="ChEBI" id="CHEBI:64716"/>
    </reaction>
    <physiologicalReaction direction="left-to-right" evidence="22">
        <dbReference type="Rhea" id="RHEA:44885"/>
    </physiologicalReaction>
</comment>
<feature type="region of interest" description="Disordered" evidence="23">
    <location>
        <begin position="1"/>
        <end position="174"/>
    </location>
</feature>
<evidence type="ECO:0000256" key="18">
    <source>
        <dbReference type="ARBA" id="ARBA00041680"/>
    </source>
</evidence>
<evidence type="ECO:0000256" key="8">
    <source>
        <dbReference type="ARBA" id="ARBA00022801"/>
    </source>
</evidence>
<keyword evidence="10" id="KW-0442">Lipid degradation</keyword>
<sequence length="486" mass="53112">MQWHGLPLPGHPSCSPSPTASPRPPGHPSPPPHLVPFSSAPGLTLPQPPAHHSPAPPPIPSQAPPGESPFSSPPFPFSNRPPPRLHPFPSPTYPPSPTHPPRPHPSSATPFHNRPPPRVTFPAPHLPPSPTAPPGHPFLSYPRSQPLFLQRPTPGSPLPSYPRSPAPPTLPPSFAPRVARRLEARRALRKCLAHAGGGGQRGGGSAAARSPRFATGRSRTLRGQNLSPALAPTRQTFAHSSLRPEARPRIDHFDPGVATWSGAACARPCGRASRRLTMALGGLSARPGARVALLPCVGWRRRRARGARCLFFQSPVTCPAALLGRSRAPRPACPLPHSDSPLARLLRRLLSARRSLELCLFAFSSPQLGRAVQLLHRRGVRVRLVTDSDYMVLTGSQIGRLRQAGIQVRHDQESGYMHHKFAIVDKKMLITGSLNWTTQAIQNNRENVLIVEDAEYVEPFLAEFERIWEEYDPANYTFFPTKKEQK</sequence>
<dbReference type="Pfam" id="PF13091">
    <property type="entry name" value="PLDc_2"/>
    <property type="match status" value="1"/>
</dbReference>
<dbReference type="GO" id="GO:0016891">
    <property type="term" value="F:RNA endonuclease activity producing 5'-phosphomonoesters, hydrolytic mechanism"/>
    <property type="evidence" value="ECO:0007669"/>
    <property type="project" value="TreeGrafter"/>
</dbReference>
<evidence type="ECO:0000256" key="4">
    <source>
        <dbReference type="ARBA" id="ARBA00022723"/>
    </source>
</evidence>
<evidence type="ECO:0000256" key="9">
    <source>
        <dbReference type="ARBA" id="ARBA00022871"/>
    </source>
</evidence>
<evidence type="ECO:0000256" key="22">
    <source>
        <dbReference type="ARBA" id="ARBA00048101"/>
    </source>
</evidence>
<protein>
    <recommendedName>
        <fullName evidence="17">Mitochondrial cardiolipin hydrolase</fullName>
    </recommendedName>
    <alternativeName>
        <fullName evidence="19">Choline phosphatase 6</fullName>
    </alternativeName>
    <alternativeName>
        <fullName evidence="21">Mitochondrial phospholipase</fullName>
    </alternativeName>
    <alternativeName>
        <fullName evidence="20">Phosphatidylcholine-hydrolyzing phospholipase D6</fullName>
    </alternativeName>
    <alternativeName>
        <fullName evidence="18">Phospholipase D6</fullName>
    </alternativeName>
</protein>
<keyword evidence="8" id="KW-0378">Hydrolase</keyword>
<feature type="compositionally biased region" description="Pro residues" evidence="23">
    <location>
        <begin position="154"/>
        <end position="174"/>
    </location>
</feature>
<name>A0A8C0QRF6_CHEAB</name>
<dbReference type="SMART" id="SM00155">
    <property type="entry name" value="PLDc"/>
    <property type="match status" value="1"/>
</dbReference>
<feature type="domain" description="PLD phosphodiesterase" evidence="24">
    <location>
        <begin position="413"/>
        <end position="440"/>
    </location>
</feature>
<evidence type="ECO:0000256" key="13">
    <source>
        <dbReference type="ARBA" id="ARBA00023128"/>
    </source>
</evidence>
<dbReference type="GO" id="GO:0030154">
    <property type="term" value="P:cell differentiation"/>
    <property type="evidence" value="ECO:0007669"/>
    <property type="project" value="UniProtKB-KW"/>
</dbReference>
<evidence type="ECO:0000256" key="16">
    <source>
        <dbReference type="ARBA" id="ARBA00038012"/>
    </source>
</evidence>
<dbReference type="InterPro" id="IPR001736">
    <property type="entry name" value="PLipase_D/transphosphatidylase"/>
</dbReference>
<dbReference type="AlphaFoldDB" id="A0A8C0QRF6"/>
<dbReference type="GO" id="GO:0005741">
    <property type="term" value="C:mitochondrial outer membrane"/>
    <property type="evidence" value="ECO:0007669"/>
    <property type="project" value="UniProtKB-SubCell"/>
</dbReference>
<evidence type="ECO:0000256" key="11">
    <source>
        <dbReference type="ARBA" id="ARBA00022989"/>
    </source>
</evidence>
<dbReference type="PANTHER" id="PTHR43856:SF1">
    <property type="entry name" value="MITOCHONDRIAL CARDIOLIPIN HYDROLASE"/>
    <property type="match status" value="1"/>
</dbReference>